<evidence type="ECO:0000313" key="1">
    <source>
        <dbReference type="EMBL" id="USR91754.1"/>
    </source>
</evidence>
<proteinExistence type="predicted"/>
<dbReference type="RefSeq" id="WP_252663784.1">
    <property type="nucleotide sequence ID" value="NZ_CP098611.1"/>
</dbReference>
<name>A0ABY5ARA5_9CYAN</name>
<evidence type="ECO:0000313" key="2">
    <source>
        <dbReference type="Proteomes" id="UP001056708"/>
    </source>
</evidence>
<dbReference type="Proteomes" id="UP001056708">
    <property type="component" value="Chromosome"/>
</dbReference>
<dbReference type="EMBL" id="CP098611">
    <property type="protein sequence ID" value="USR91754.1"/>
    <property type="molecule type" value="Genomic_DNA"/>
</dbReference>
<accession>A0ABY5ARA5</accession>
<keyword evidence="2" id="KW-1185">Reference proteome</keyword>
<sequence length="81" mass="9275">MIRLNEQKKQLLEQFTLQELALLISQAIALESDRQGGNFTLDWLSREFGHLAFKYGDVLQALPSQDRQEPHGQPEPLSLRA</sequence>
<protein>
    <submittedName>
        <fullName evidence="1">Uncharacterized protein</fullName>
    </submittedName>
</protein>
<organism evidence="1 2">
    <name type="scientific">Phormidium yuhuli AB48</name>
    <dbReference type="NCBI Taxonomy" id="2940671"/>
    <lineage>
        <taxon>Bacteria</taxon>
        <taxon>Bacillati</taxon>
        <taxon>Cyanobacteriota</taxon>
        <taxon>Cyanophyceae</taxon>
        <taxon>Oscillatoriophycideae</taxon>
        <taxon>Oscillatoriales</taxon>
        <taxon>Oscillatoriaceae</taxon>
        <taxon>Phormidium</taxon>
        <taxon>Phormidium yuhuli</taxon>
    </lineage>
</organism>
<gene>
    <name evidence="1" type="ORF">NEA10_03220</name>
</gene>
<reference evidence="1" key="1">
    <citation type="submission" date="2022-06" db="EMBL/GenBank/DDBJ databases">
        <title>Genome sequence of Phormidium yuhuli AB48 isolated from an industrial photobioreactor environment.</title>
        <authorList>
            <person name="Qiu Y."/>
            <person name="Noonan A.J.C."/>
            <person name="Dofher K."/>
            <person name="Koch M."/>
            <person name="Kieft B."/>
            <person name="Lin X."/>
            <person name="Ziels R.M."/>
            <person name="Hallam S.J."/>
        </authorList>
    </citation>
    <scope>NUCLEOTIDE SEQUENCE</scope>
    <source>
        <strain evidence="1">AB48</strain>
    </source>
</reference>